<accession>A0A1Y6D2Z0</accession>
<name>A0A1Y6D2Z0_9GAMM</name>
<dbReference type="InterPro" id="IPR048469">
    <property type="entry name" value="YchJ-like_M"/>
</dbReference>
<dbReference type="SUPFAM" id="SSF54427">
    <property type="entry name" value="NTF2-like"/>
    <property type="match status" value="1"/>
</dbReference>
<dbReference type="Proteomes" id="UP000192923">
    <property type="component" value="Unassembled WGS sequence"/>
</dbReference>
<gene>
    <name evidence="4" type="ORF">SAMN02949497_2077</name>
</gene>
<dbReference type="Gene3D" id="3.10.450.50">
    <property type="match status" value="1"/>
</dbReference>
<dbReference type="EMBL" id="FXAM01000001">
    <property type="protein sequence ID" value="SMF94744.1"/>
    <property type="molecule type" value="Genomic_DNA"/>
</dbReference>
<evidence type="ECO:0000256" key="2">
    <source>
        <dbReference type="HAMAP-Rule" id="MF_00612"/>
    </source>
</evidence>
<evidence type="ECO:0000313" key="4">
    <source>
        <dbReference type="EMBL" id="SMF94744.1"/>
    </source>
</evidence>
<reference evidence="4 5" key="1">
    <citation type="submission" date="2016-12" db="EMBL/GenBank/DDBJ databases">
        <authorList>
            <person name="Song W.-J."/>
            <person name="Kurnit D.M."/>
        </authorList>
    </citation>
    <scope>NUCLEOTIDE SEQUENCE [LARGE SCALE GENOMIC DNA]</scope>
    <source>
        <strain evidence="4 5">175</strain>
    </source>
</reference>
<dbReference type="Pfam" id="PF17775">
    <property type="entry name" value="YchJ_M-like"/>
    <property type="match status" value="1"/>
</dbReference>
<dbReference type="HAMAP" id="MF_00612">
    <property type="entry name" value="UPF0225"/>
    <property type="match status" value="1"/>
</dbReference>
<evidence type="ECO:0000313" key="5">
    <source>
        <dbReference type="Proteomes" id="UP000192923"/>
    </source>
</evidence>
<dbReference type="PANTHER" id="PTHR33747:SF1">
    <property type="entry name" value="ADENYLATE CYCLASE-ASSOCIATED CAP C-TERMINAL DOMAIN-CONTAINING PROTEIN"/>
    <property type="match status" value="1"/>
</dbReference>
<comment type="similarity">
    <text evidence="1 2">Belongs to the UPF0225 family.</text>
</comment>
<organism evidence="4 5">
    <name type="scientific">Methylomagnum ishizawai</name>
    <dbReference type="NCBI Taxonomy" id="1760988"/>
    <lineage>
        <taxon>Bacteria</taxon>
        <taxon>Pseudomonadati</taxon>
        <taxon>Pseudomonadota</taxon>
        <taxon>Gammaproteobacteria</taxon>
        <taxon>Methylococcales</taxon>
        <taxon>Methylococcaceae</taxon>
        <taxon>Methylomagnum</taxon>
    </lineage>
</organism>
<evidence type="ECO:0000259" key="3">
    <source>
        <dbReference type="Pfam" id="PF17775"/>
    </source>
</evidence>
<dbReference type="InterPro" id="IPR004027">
    <property type="entry name" value="SEC_C_motif"/>
</dbReference>
<protein>
    <recommendedName>
        <fullName evidence="2">UPF0225 protein SAMN02949497_2077</fullName>
    </recommendedName>
</protein>
<dbReference type="InterPro" id="IPR032710">
    <property type="entry name" value="NTF2-like_dom_sf"/>
</dbReference>
<dbReference type="RefSeq" id="WP_085212393.1">
    <property type="nucleotide sequence ID" value="NZ_FXAM01000001.1"/>
</dbReference>
<keyword evidence="5" id="KW-1185">Reference proteome</keyword>
<feature type="domain" description="YchJ-like middle NTF2-like" evidence="3">
    <location>
        <begin position="31"/>
        <end position="126"/>
    </location>
</feature>
<dbReference type="InterPro" id="IPR023006">
    <property type="entry name" value="YchJ-like"/>
</dbReference>
<proteinExistence type="inferred from homology"/>
<dbReference type="PANTHER" id="PTHR33747">
    <property type="entry name" value="UPF0225 PROTEIN SCO1677"/>
    <property type="match status" value="1"/>
</dbReference>
<dbReference type="SUPFAM" id="SSF103642">
    <property type="entry name" value="Sec-C motif"/>
    <property type="match status" value="2"/>
</dbReference>
<evidence type="ECO:0000256" key="1">
    <source>
        <dbReference type="ARBA" id="ARBA00010839"/>
    </source>
</evidence>
<dbReference type="AlphaFoldDB" id="A0A1Y6D2Z0"/>
<sequence>MDIFAPCVCGSGQLYGQCCGPLLSRQFPAPTPEALMRSRYTAFQLRDADYVRDTWDPAHCPAKLDFEGDARVWSKLDILATLGGGEDDQRGVVEFKAQFELGEDTYMIHEVSRFHRLEGRWVYLDGTIAYHGKIAHQGKTLANAPCPCGSGKKYKKCCG</sequence>
<dbReference type="Pfam" id="PF02810">
    <property type="entry name" value="SEC-C"/>
    <property type="match status" value="2"/>
</dbReference>
<dbReference type="OrthoDB" id="21421at2"/>
<dbReference type="STRING" id="1760988.SAMN02949497_2077"/>